<accession>A0AAD6QUK1</accession>
<dbReference type="Proteomes" id="UP001164929">
    <property type="component" value="Chromosome 5"/>
</dbReference>
<proteinExistence type="predicted"/>
<keyword evidence="1" id="KW-0812">Transmembrane</keyword>
<organism evidence="2 4">
    <name type="scientific">Populus alba x Populus x berolinensis</name>
    <dbReference type="NCBI Taxonomy" id="444605"/>
    <lineage>
        <taxon>Eukaryota</taxon>
        <taxon>Viridiplantae</taxon>
        <taxon>Streptophyta</taxon>
        <taxon>Embryophyta</taxon>
        <taxon>Tracheophyta</taxon>
        <taxon>Spermatophyta</taxon>
        <taxon>Magnoliopsida</taxon>
        <taxon>eudicotyledons</taxon>
        <taxon>Gunneridae</taxon>
        <taxon>Pentapetalae</taxon>
        <taxon>rosids</taxon>
        <taxon>fabids</taxon>
        <taxon>Malpighiales</taxon>
        <taxon>Salicaceae</taxon>
        <taxon>Saliceae</taxon>
        <taxon>Populus</taxon>
    </lineage>
</organism>
<gene>
    <name evidence="2" type="ORF">NC653_013355</name>
    <name evidence="3" type="ORF">NC653_013358</name>
</gene>
<evidence type="ECO:0000313" key="3">
    <source>
        <dbReference type="EMBL" id="KAJ6996734.1"/>
    </source>
</evidence>
<feature type="transmembrane region" description="Helical" evidence="1">
    <location>
        <begin position="38"/>
        <end position="55"/>
    </location>
</feature>
<comment type="caution">
    <text evidence="2">The sequence shown here is derived from an EMBL/GenBank/DDBJ whole genome shotgun (WGS) entry which is preliminary data.</text>
</comment>
<dbReference type="EMBL" id="JAQIZT010000005">
    <property type="protein sequence ID" value="KAJ6996731.1"/>
    <property type="molecule type" value="Genomic_DNA"/>
</dbReference>
<dbReference type="AlphaFoldDB" id="A0AAD6QUK1"/>
<keyword evidence="1" id="KW-0472">Membrane</keyword>
<keyword evidence="1" id="KW-1133">Transmembrane helix</keyword>
<dbReference type="EMBL" id="JAQIZT010000005">
    <property type="protein sequence ID" value="KAJ6996734.1"/>
    <property type="molecule type" value="Genomic_DNA"/>
</dbReference>
<evidence type="ECO:0008006" key="5">
    <source>
        <dbReference type="Google" id="ProtNLM"/>
    </source>
</evidence>
<name>A0AAD6QUK1_9ROSI</name>
<evidence type="ECO:0000313" key="2">
    <source>
        <dbReference type="EMBL" id="KAJ6996731.1"/>
    </source>
</evidence>
<evidence type="ECO:0000313" key="4">
    <source>
        <dbReference type="Proteomes" id="UP001164929"/>
    </source>
</evidence>
<feature type="transmembrane region" description="Helical" evidence="1">
    <location>
        <begin position="7"/>
        <end position="32"/>
    </location>
</feature>
<evidence type="ECO:0000256" key="1">
    <source>
        <dbReference type="SAM" id="Phobius"/>
    </source>
</evidence>
<keyword evidence="4" id="KW-1185">Reference proteome</keyword>
<reference evidence="2" key="1">
    <citation type="journal article" date="2023" name="Mol. Ecol. Resour.">
        <title>Chromosome-level genome assembly of a triploid poplar Populus alba 'Berolinensis'.</title>
        <authorList>
            <person name="Chen S."/>
            <person name="Yu Y."/>
            <person name="Wang X."/>
            <person name="Wang S."/>
            <person name="Zhang T."/>
            <person name="Zhou Y."/>
            <person name="He R."/>
            <person name="Meng N."/>
            <person name="Wang Y."/>
            <person name="Liu W."/>
            <person name="Liu Z."/>
            <person name="Liu J."/>
            <person name="Guo Q."/>
            <person name="Huang H."/>
            <person name="Sederoff R.R."/>
            <person name="Wang G."/>
            <person name="Qu G."/>
            <person name="Chen S."/>
        </authorList>
    </citation>
    <scope>NUCLEOTIDE SEQUENCE</scope>
    <source>
        <strain evidence="2">SC-2020</strain>
    </source>
</reference>
<sequence>MKESPAFVILMVYSFIFFWFVGGLTCFHLYLICRNQNLYMILSMVLVVMKGWMCFMP</sequence>
<protein>
    <recommendedName>
        <fullName evidence="5">Palmitoyltransferase</fullName>
    </recommendedName>
</protein>